<dbReference type="GO" id="GO:0030288">
    <property type="term" value="C:outer membrane-bounded periplasmic space"/>
    <property type="evidence" value="ECO:0007669"/>
    <property type="project" value="UniProtKB-ARBA"/>
</dbReference>
<evidence type="ECO:0000313" key="5">
    <source>
        <dbReference type="Proteomes" id="UP000046176"/>
    </source>
</evidence>
<name>A0A0T7FGB8_NEOGA</name>
<dbReference type="Pfam" id="PF00496">
    <property type="entry name" value="SBP_bac_5"/>
    <property type="match status" value="1"/>
</dbReference>
<organism evidence="4 5">
    <name type="scientific">Neorhizobium galegae bv. officinalis</name>
    <dbReference type="NCBI Taxonomy" id="323656"/>
    <lineage>
        <taxon>Bacteria</taxon>
        <taxon>Pseudomonadati</taxon>
        <taxon>Pseudomonadota</taxon>
        <taxon>Alphaproteobacteria</taxon>
        <taxon>Hyphomicrobiales</taxon>
        <taxon>Rhizobiaceae</taxon>
        <taxon>Rhizobium/Agrobacterium group</taxon>
        <taxon>Neorhizobium</taxon>
    </lineage>
</organism>
<evidence type="ECO:0000259" key="3">
    <source>
        <dbReference type="Pfam" id="PF00496"/>
    </source>
</evidence>
<reference evidence="4 5" key="1">
    <citation type="submission" date="2014-08" db="EMBL/GenBank/DDBJ databases">
        <authorList>
            <person name="Chen Y.-H."/>
        </authorList>
    </citation>
    <scope>NUCLEOTIDE SEQUENCE [LARGE SCALE GENOMIC DNA]</scope>
</reference>
<dbReference type="GO" id="GO:0015833">
    <property type="term" value="P:peptide transport"/>
    <property type="evidence" value="ECO:0007669"/>
    <property type="project" value="TreeGrafter"/>
</dbReference>
<dbReference type="Gene3D" id="3.10.105.10">
    <property type="entry name" value="Dipeptide-binding Protein, Domain 3"/>
    <property type="match status" value="1"/>
</dbReference>
<dbReference type="SUPFAM" id="SSF53850">
    <property type="entry name" value="Periplasmic binding protein-like II"/>
    <property type="match status" value="1"/>
</dbReference>
<evidence type="ECO:0000256" key="2">
    <source>
        <dbReference type="ARBA" id="ARBA00005695"/>
    </source>
</evidence>
<comment type="similarity">
    <text evidence="2">Belongs to the bacterial solute-binding protein 5 family.</text>
</comment>
<feature type="domain" description="Solute-binding protein family 5" evidence="3">
    <location>
        <begin position="82"/>
        <end position="440"/>
    </location>
</feature>
<sequence length="532" mass="58456">MNVNRREFLEFAAAATALSVVGAGTARAASSADVVRIGIAANGPRTSDPNQTTQGSDNWATEQIYEQLVRPEDGDFATTPDKYVPTLATEWSASPDAKTWTFKLRQGVQFHKGYGEMTSDDVVFSFKRAITDGTNKTIMANVADVVAKGPYEVAVQLKSPDVNFLGTTGFSNNTSIVSKKAFDKIGAEKFMTDAVGTGPYELTRFDAEWGTAMKRHEGYWGQNAKIAGVECVYIADTTARTLALLSGDVDLIEAVRAPGWVDSMLQRDPTLQFDMTIPGSFNTLHINLTRKPFDNLKVRQAVMYAIDRQAVADALKPMGGFMAGLQPDFFPAGFKIADLPPELQYKYDPKKAKALLAEAGFPNGFDFDSNCSQREDYSSTMLIVQEQLRAVGLRMNLKIGDHTAYHADNRSDKNTLAMHSSSYPPIPTQLYFQQLSSKSEVKSDGKGGGNYSHYGAAMPGIDALLDKALMATDYKTYVDTCKQIELQVLRDLPLIGLSTLSFTVARNARLDMGYKVKSGYARWRFHRATKKA</sequence>
<dbReference type="PROSITE" id="PS51318">
    <property type="entry name" value="TAT"/>
    <property type="match status" value="1"/>
</dbReference>
<dbReference type="PANTHER" id="PTHR30290">
    <property type="entry name" value="PERIPLASMIC BINDING COMPONENT OF ABC TRANSPORTER"/>
    <property type="match status" value="1"/>
</dbReference>
<dbReference type="AlphaFoldDB" id="A0A0T7FGB8"/>
<dbReference type="InterPro" id="IPR030678">
    <property type="entry name" value="Peptide/Ni-bd"/>
</dbReference>
<dbReference type="Proteomes" id="UP000046176">
    <property type="component" value="Unassembled WGS sequence"/>
</dbReference>
<dbReference type="InterPro" id="IPR000914">
    <property type="entry name" value="SBP_5_dom"/>
</dbReference>
<dbReference type="Gene3D" id="3.40.190.10">
    <property type="entry name" value="Periplasmic binding protein-like II"/>
    <property type="match status" value="1"/>
</dbReference>
<dbReference type="InterPro" id="IPR039424">
    <property type="entry name" value="SBP_5"/>
</dbReference>
<dbReference type="EMBL" id="CCRH01000005">
    <property type="protein sequence ID" value="CDZ34024.1"/>
    <property type="molecule type" value="Genomic_DNA"/>
</dbReference>
<dbReference type="InterPro" id="IPR006311">
    <property type="entry name" value="TAT_signal"/>
</dbReference>
<accession>A0A0T7FGB8</accession>
<evidence type="ECO:0000313" key="4">
    <source>
        <dbReference type="EMBL" id="CDZ34024.1"/>
    </source>
</evidence>
<dbReference type="PIRSF" id="PIRSF002741">
    <property type="entry name" value="MppA"/>
    <property type="match status" value="1"/>
</dbReference>
<evidence type="ECO:0000256" key="1">
    <source>
        <dbReference type="ARBA" id="ARBA00004418"/>
    </source>
</evidence>
<dbReference type="GO" id="GO:0043190">
    <property type="term" value="C:ATP-binding cassette (ABC) transporter complex"/>
    <property type="evidence" value="ECO:0007669"/>
    <property type="project" value="InterPro"/>
</dbReference>
<protein>
    <submittedName>
        <fullName evidence="4">Putative glutathione ABC transporter, periplasmic glutathione-binding protein</fullName>
    </submittedName>
</protein>
<proteinExistence type="inferred from homology"/>
<gene>
    <name evidence="4" type="ORF">NGAL_HAMBI1145_21030</name>
</gene>
<dbReference type="GO" id="GO:1904680">
    <property type="term" value="F:peptide transmembrane transporter activity"/>
    <property type="evidence" value="ECO:0007669"/>
    <property type="project" value="TreeGrafter"/>
</dbReference>
<comment type="subcellular location">
    <subcellularLocation>
        <location evidence="1">Periplasm</location>
    </subcellularLocation>
</comment>